<dbReference type="STRING" id="4615.A0A199UTG5"/>
<evidence type="ECO:0000259" key="6">
    <source>
        <dbReference type="Pfam" id="PF03168"/>
    </source>
</evidence>
<dbReference type="InterPro" id="IPR044839">
    <property type="entry name" value="NDR1-like"/>
</dbReference>
<feature type="domain" description="Late embryogenesis abundant protein LEA-2 subgroup" evidence="6">
    <location>
        <begin position="80"/>
        <end position="183"/>
    </location>
</feature>
<dbReference type="GO" id="GO:0098542">
    <property type="term" value="P:defense response to other organism"/>
    <property type="evidence" value="ECO:0007669"/>
    <property type="project" value="InterPro"/>
</dbReference>
<organism evidence="7 8">
    <name type="scientific">Ananas comosus</name>
    <name type="common">Pineapple</name>
    <name type="synonym">Ananas ananas</name>
    <dbReference type="NCBI Taxonomy" id="4615"/>
    <lineage>
        <taxon>Eukaryota</taxon>
        <taxon>Viridiplantae</taxon>
        <taxon>Streptophyta</taxon>
        <taxon>Embryophyta</taxon>
        <taxon>Tracheophyta</taxon>
        <taxon>Spermatophyta</taxon>
        <taxon>Magnoliopsida</taxon>
        <taxon>Liliopsida</taxon>
        <taxon>Poales</taxon>
        <taxon>Bromeliaceae</taxon>
        <taxon>Bromelioideae</taxon>
        <taxon>Ananas</taxon>
    </lineage>
</organism>
<dbReference type="PANTHER" id="PTHR31415:SF7">
    <property type="entry name" value="OS08G0102700 PROTEIN"/>
    <property type="match status" value="1"/>
</dbReference>
<keyword evidence="2 5" id="KW-0812">Transmembrane</keyword>
<comment type="caution">
    <text evidence="7">The sequence shown here is derived from an EMBL/GenBank/DDBJ whole genome shotgun (WGS) entry which is preliminary data.</text>
</comment>
<dbReference type="EMBL" id="LSRQ01005220">
    <property type="protein sequence ID" value="OAY67930.1"/>
    <property type="molecule type" value="Genomic_DNA"/>
</dbReference>
<sequence length="214" mass="23993">MSAKDCEHHGGGYYWGWGRHKFYRRLCAVLLFLVIVALLVILIVWLVLRPSKPKYYLQDVTVYSLNLSSPSYLSTTIQVTLSSKNPNDRVGIYYDKLDVYAEYKNQQITVPTELPTGYMGHDDVSVWSPYLAATNVPLAPYLVVALAEDQTAGYLLIDVKVDGRLRWKVGTWISSNYHISVSCPAFLTVLNGNGNGNSVTGYHFQQISSCTVDV</sequence>
<proteinExistence type="predicted"/>
<evidence type="ECO:0000256" key="3">
    <source>
        <dbReference type="ARBA" id="ARBA00022989"/>
    </source>
</evidence>
<dbReference type="GO" id="GO:0009506">
    <property type="term" value="C:plasmodesma"/>
    <property type="evidence" value="ECO:0007669"/>
    <property type="project" value="TreeGrafter"/>
</dbReference>
<dbReference type="AlphaFoldDB" id="A0A199UTG5"/>
<evidence type="ECO:0000256" key="1">
    <source>
        <dbReference type="ARBA" id="ARBA00004167"/>
    </source>
</evidence>
<comment type="subcellular location">
    <subcellularLocation>
        <location evidence="1">Membrane</location>
        <topology evidence="1">Single-pass membrane protein</topology>
    </subcellularLocation>
</comment>
<evidence type="ECO:0000256" key="4">
    <source>
        <dbReference type="ARBA" id="ARBA00023136"/>
    </source>
</evidence>
<evidence type="ECO:0000256" key="5">
    <source>
        <dbReference type="SAM" id="Phobius"/>
    </source>
</evidence>
<protein>
    <submittedName>
        <fullName evidence="7">Protein YLS9</fullName>
    </submittedName>
</protein>
<feature type="transmembrane region" description="Helical" evidence="5">
    <location>
        <begin position="22"/>
        <end position="48"/>
    </location>
</feature>
<gene>
    <name evidence="7" type="ORF">ACMD2_14766</name>
</gene>
<reference evidence="7 8" key="1">
    <citation type="journal article" date="2016" name="DNA Res.">
        <title>The draft genome of MD-2 pineapple using hybrid error correction of long reads.</title>
        <authorList>
            <person name="Redwan R.M."/>
            <person name="Saidin A."/>
            <person name="Kumar S.V."/>
        </authorList>
    </citation>
    <scope>NUCLEOTIDE SEQUENCE [LARGE SCALE GENOMIC DNA]</scope>
    <source>
        <strain evidence="8">cv. MD2</strain>
        <tissue evidence="7">Leaf</tissue>
    </source>
</reference>
<name>A0A199UTG5_ANACO</name>
<dbReference type="InterPro" id="IPR004864">
    <property type="entry name" value="LEA_2"/>
</dbReference>
<accession>A0A199UTG5</accession>
<keyword evidence="4 5" id="KW-0472">Membrane</keyword>
<evidence type="ECO:0000313" key="7">
    <source>
        <dbReference type="EMBL" id="OAY67930.1"/>
    </source>
</evidence>
<keyword evidence="3 5" id="KW-1133">Transmembrane helix</keyword>
<dbReference type="GO" id="GO:0005886">
    <property type="term" value="C:plasma membrane"/>
    <property type="evidence" value="ECO:0007669"/>
    <property type="project" value="TreeGrafter"/>
</dbReference>
<dbReference type="Pfam" id="PF03168">
    <property type="entry name" value="LEA_2"/>
    <property type="match status" value="1"/>
</dbReference>
<evidence type="ECO:0000256" key="2">
    <source>
        <dbReference type="ARBA" id="ARBA00022692"/>
    </source>
</evidence>
<evidence type="ECO:0000313" key="8">
    <source>
        <dbReference type="Proteomes" id="UP000092600"/>
    </source>
</evidence>
<dbReference type="Proteomes" id="UP000092600">
    <property type="component" value="Unassembled WGS sequence"/>
</dbReference>
<dbReference type="PANTHER" id="PTHR31415">
    <property type="entry name" value="OS05G0367900 PROTEIN"/>
    <property type="match status" value="1"/>
</dbReference>